<evidence type="ECO:0000256" key="2">
    <source>
        <dbReference type="SAM" id="Phobius"/>
    </source>
</evidence>
<dbReference type="GeneID" id="92026642"/>
<keyword evidence="2" id="KW-1133">Transmembrane helix</keyword>
<gene>
    <name evidence="3" type="ORF">J3D65DRAFT_112267</name>
</gene>
<evidence type="ECO:0000313" key="4">
    <source>
        <dbReference type="Proteomes" id="UP001360953"/>
    </source>
</evidence>
<feature type="compositionally biased region" description="Basic and acidic residues" evidence="1">
    <location>
        <begin position="319"/>
        <end position="339"/>
    </location>
</feature>
<evidence type="ECO:0000313" key="3">
    <source>
        <dbReference type="EMBL" id="KAK7531368.1"/>
    </source>
</evidence>
<feature type="region of interest" description="Disordered" evidence="1">
    <location>
        <begin position="128"/>
        <end position="147"/>
    </location>
</feature>
<dbReference type="Proteomes" id="UP001360953">
    <property type="component" value="Unassembled WGS sequence"/>
</dbReference>
<feature type="region of interest" description="Disordered" evidence="1">
    <location>
        <begin position="152"/>
        <end position="180"/>
    </location>
</feature>
<dbReference type="RefSeq" id="XP_066651192.1">
    <property type="nucleotide sequence ID" value="XM_066793736.1"/>
</dbReference>
<feature type="transmembrane region" description="Helical" evidence="2">
    <location>
        <begin position="253"/>
        <end position="275"/>
    </location>
</feature>
<protein>
    <submittedName>
        <fullName evidence="3">Uncharacterized protein</fullName>
    </submittedName>
</protein>
<feature type="compositionally biased region" description="Basic and acidic residues" evidence="1">
    <location>
        <begin position="157"/>
        <end position="168"/>
    </location>
</feature>
<name>A0ABR1L7Z9_9PEZI</name>
<comment type="caution">
    <text evidence="3">The sequence shown here is derived from an EMBL/GenBank/DDBJ whole genome shotgun (WGS) entry which is preliminary data.</text>
</comment>
<proteinExistence type="predicted"/>
<sequence>MDTLHSTARTPHSLTLACLPACPPACCPSARLPACLHTHTHAFMHACRLYDLKQSAILHALALSHSASPPPRPPGQTQACDIRREAPLAGDRGVSRCALLAASMALPSLSIQTGPDGWRQCDEGRMGQPAYRGTRSPGRSVDAGLPVDAMGALPPRYDIRTGRDDGHVRRQTARRGADGGMDELDTLPVWMVAGEEGWAGAFPGGLPASRCVALCCTAPHSAGAGLGWAEPGMGATQLAREQRRAALSLATELACLLGFAVGIGSVCACSLPPFFSPLPVWSRMKRTTQPDVMSPLSPQHCPSQVAVRWASASTPHRRDRQERGDCHSKAGSKRSDKALRPWGRQAPCGLILPYSLATQFKTAS</sequence>
<reference evidence="3 4" key="1">
    <citation type="submission" date="2024-04" db="EMBL/GenBank/DDBJ databases">
        <title>Phyllosticta paracitricarpa is synonymous to the EU quarantine fungus P. citricarpa based on phylogenomic analyses.</title>
        <authorList>
            <consortium name="Lawrence Berkeley National Laboratory"/>
            <person name="Van ingen-buijs V.A."/>
            <person name="Van westerhoven A.C."/>
            <person name="Haridas S."/>
            <person name="Skiadas P."/>
            <person name="Martin F."/>
            <person name="Groenewald J.Z."/>
            <person name="Crous P.W."/>
            <person name="Seidl M.F."/>
        </authorList>
    </citation>
    <scope>NUCLEOTIDE SEQUENCE [LARGE SCALE GENOMIC DNA]</scope>
    <source>
        <strain evidence="3 4">CPC 17464</strain>
    </source>
</reference>
<keyword evidence="2" id="KW-0472">Membrane</keyword>
<evidence type="ECO:0000256" key="1">
    <source>
        <dbReference type="SAM" id="MobiDB-lite"/>
    </source>
</evidence>
<dbReference type="EMBL" id="JBBPEH010000012">
    <property type="protein sequence ID" value="KAK7531368.1"/>
    <property type="molecule type" value="Genomic_DNA"/>
</dbReference>
<keyword evidence="4" id="KW-1185">Reference proteome</keyword>
<feature type="region of interest" description="Disordered" evidence="1">
    <location>
        <begin position="311"/>
        <end position="340"/>
    </location>
</feature>
<accession>A0ABR1L7Z9</accession>
<organism evidence="3 4">
    <name type="scientific">Phyllosticta citribraziliensis</name>
    <dbReference type="NCBI Taxonomy" id="989973"/>
    <lineage>
        <taxon>Eukaryota</taxon>
        <taxon>Fungi</taxon>
        <taxon>Dikarya</taxon>
        <taxon>Ascomycota</taxon>
        <taxon>Pezizomycotina</taxon>
        <taxon>Dothideomycetes</taxon>
        <taxon>Dothideomycetes incertae sedis</taxon>
        <taxon>Botryosphaeriales</taxon>
        <taxon>Phyllostictaceae</taxon>
        <taxon>Phyllosticta</taxon>
    </lineage>
</organism>
<keyword evidence="2" id="KW-0812">Transmembrane</keyword>